<proteinExistence type="predicted"/>
<dbReference type="AlphaFoldDB" id="A0A2W5NLG4"/>
<dbReference type="InterPro" id="IPR051411">
    <property type="entry name" value="Polyketide_trans_af380"/>
</dbReference>
<keyword evidence="2" id="KW-0378">Hydrolase</keyword>
<dbReference type="PANTHER" id="PTHR47751:SF1">
    <property type="entry name" value="SUPERFAMILY HYDROLASE, PUTATIVE (AFU_ORTHOLOGUE AFUA_2G16580)-RELATED"/>
    <property type="match status" value="1"/>
</dbReference>
<dbReference type="Proteomes" id="UP000249082">
    <property type="component" value="Unassembled WGS sequence"/>
</dbReference>
<protein>
    <submittedName>
        <fullName evidence="2">Alpha/beta hydrolase</fullName>
    </submittedName>
</protein>
<dbReference type="InterPro" id="IPR000383">
    <property type="entry name" value="Xaa-Pro-like_dom"/>
</dbReference>
<feature type="domain" description="Xaa-Pro dipeptidyl-peptidase-like" evidence="1">
    <location>
        <begin position="47"/>
        <end position="138"/>
    </location>
</feature>
<dbReference type="PROSITE" id="PS51257">
    <property type="entry name" value="PROKAR_LIPOPROTEIN"/>
    <property type="match status" value="1"/>
</dbReference>
<dbReference type="Pfam" id="PF02129">
    <property type="entry name" value="Peptidase_S15"/>
    <property type="match status" value="1"/>
</dbReference>
<accession>A0A2W5NLG4</accession>
<comment type="caution">
    <text evidence="2">The sequence shown here is derived from an EMBL/GenBank/DDBJ whole genome shotgun (WGS) entry which is preliminary data.</text>
</comment>
<reference evidence="2 3" key="1">
    <citation type="submission" date="2017-08" db="EMBL/GenBank/DDBJ databases">
        <title>Infants hospitalized years apart are colonized by the same room-sourced microbial strains.</title>
        <authorList>
            <person name="Brooks B."/>
            <person name="Olm M.R."/>
            <person name="Firek B.A."/>
            <person name="Baker R."/>
            <person name="Thomas B.C."/>
            <person name="Morowitz M.J."/>
            <person name="Banfield J.F."/>
        </authorList>
    </citation>
    <scope>NUCLEOTIDE SEQUENCE [LARGE SCALE GENOMIC DNA]</scope>
    <source>
        <strain evidence="2">S2_005_002_R2_33</strain>
    </source>
</reference>
<evidence type="ECO:0000313" key="2">
    <source>
        <dbReference type="EMBL" id="PZQ54266.1"/>
    </source>
</evidence>
<evidence type="ECO:0000313" key="3">
    <source>
        <dbReference type="Proteomes" id="UP000249082"/>
    </source>
</evidence>
<dbReference type="Gene3D" id="1.10.10.800">
    <property type="match status" value="1"/>
</dbReference>
<dbReference type="PANTHER" id="PTHR47751">
    <property type="entry name" value="SUPERFAMILY HYDROLASE, PUTATIVE (AFU_ORTHOLOGUE AFUA_2G16580)-RELATED"/>
    <property type="match status" value="1"/>
</dbReference>
<name>A0A2W5NLG4_9SPHN</name>
<organism evidence="2 3">
    <name type="scientific">Novosphingobium pentaromativorans</name>
    <dbReference type="NCBI Taxonomy" id="205844"/>
    <lineage>
        <taxon>Bacteria</taxon>
        <taxon>Pseudomonadati</taxon>
        <taxon>Pseudomonadota</taxon>
        <taxon>Alphaproteobacteria</taxon>
        <taxon>Sphingomonadales</taxon>
        <taxon>Sphingomonadaceae</taxon>
        <taxon>Novosphingobium</taxon>
    </lineage>
</organism>
<dbReference type="EMBL" id="QFPX01000009">
    <property type="protein sequence ID" value="PZQ54266.1"/>
    <property type="molecule type" value="Genomic_DNA"/>
</dbReference>
<evidence type="ECO:0000259" key="1">
    <source>
        <dbReference type="Pfam" id="PF02129"/>
    </source>
</evidence>
<dbReference type="SUPFAM" id="SSF53474">
    <property type="entry name" value="alpha/beta-Hydrolases"/>
    <property type="match status" value="1"/>
</dbReference>
<dbReference type="InterPro" id="IPR029058">
    <property type="entry name" value="AB_hydrolase_fold"/>
</dbReference>
<gene>
    <name evidence="2" type="ORF">DI555_12575</name>
</gene>
<dbReference type="GO" id="GO:0016787">
    <property type="term" value="F:hydrolase activity"/>
    <property type="evidence" value="ECO:0007669"/>
    <property type="project" value="UniProtKB-KW"/>
</dbReference>
<sequence>MKQNIAFASAGMTIAACLYTPKLPNGRTLILGHPGSATKEQSPALYARKLCEQGFHVLTFDAAHQGASGGEPRGLEDPAQRVEDFKAALSWLRTRPDLAPERIGVLGICASGGYVIQAAAGDRRIGAVATVAAVDVGRQIRVGADGQQDPAALDALLASAAQARSEAARHGEIGAFPIFPADEAAARAGGEHVFEGWHYYCTPRGDHPRAAKTLTWDSIDRMATFDAFRFIGMIAPRPLLMITAERAVTAWMTHEAFDQAKQPKRLHTIEGATHVDLYDQKRPLEEAVSVISDFFTRWL</sequence>
<dbReference type="Gene3D" id="3.40.50.1820">
    <property type="entry name" value="alpha/beta hydrolase"/>
    <property type="match status" value="1"/>
</dbReference>